<dbReference type="Proteomes" id="UP000786811">
    <property type="component" value="Unassembled WGS sequence"/>
</dbReference>
<feature type="non-terminal residue" evidence="3">
    <location>
        <position position="1"/>
    </location>
</feature>
<proteinExistence type="predicted"/>
<protein>
    <submittedName>
        <fullName evidence="3">Similar to CG32809: Coiled-coil domain-containing protein CG32809 (Drosophila melanogaster)</fullName>
    </submittedName>
</protein>
<accession>A0A8J2MR20</accession>
<comment type="caution">
    <text evidence="3">The sequence shown here is derived from an EMBL/GenBank/DDBJ whole genome shotgun (WGS) entry which is preliminary data.</text>
</comment>
<evidence type="ECO:0000313" key="3">
    <source>
        <dbReference type="EMBL" id="CAG5102806.1"/>
    </source>
</evidence>
<organism evidence="3 4">
    <name type="scientific">Cotesia congregata</name>
    <name type="common">Parasitoid wasp</name>
    <name type="synonym">Apanteles congregatus</name>
    <dbReference type="NCBI Taxonomy" id="51543"/>
    <lineage>
        <taxon>Eukaryota</taxon>
        <taxon>Metazoa</taxon>
        <taxon>Ecdysozoa</taxon>
        <taxon>Arthropoda</taxon>
        <taxon>Hexapoda</taxon>
        <taxon>Insecta</taxon>
        <taxon>Pterygota</taxon>
        <taxon>Neoptera</taxon>
        <taxon>Endopterygota</taxon>
        <taxon>Hymenoptera</taxon>
        <taxon>Apocrita</taxon>
        <taxon>Ichneumonoidea</taxon>
        <taxon>Braconidae</taxon>
        <taxon>Microgastrinae</taxon>
        <taxon>Cotesia</taxon>
    </lineage>
</organism>
<evidence type="ECO:0000256" key="2">
    <source>
        <dbReference type="SAM" id="Phobius"/>
    </source>
</evidence>
<keyword evidence="1" id="KW-0175">Coiled coil</keyword>
<keyword evidence="4" id="KW-1185">Reference proteome</keyword>
<sequence>KCRNKPTPPPKPMTLKSGTYMYRDLALTPELYNQLRGLQKKAKDLRQEVRNLRRMSQAQAHSVREAIKDTFITIRSNGIAISYRIFEYLIIVDEVTFECFTNVALRRDSIQIKDLDLAFGVSLLTVPMSAVAVFISAVKAAVSSVLRPISRRTPPRFVCLIDFMSTPVSVELTLALISLRRSVYVCLSAGCTSTVCVLVFFLLGFLEPPLFGWFWASVDCAAGTCSLSFFFPSLFFCQVTTVGAELILPR</sequence>
<evidence type="ECO:0000256" key="1">
    <source>
        <dbReference type="SAM" id="Coils"/>
    </source>
</evidence>
<feature type="transmembrane region" description="Helical" evidence="2">
    <location>
        <begin position="155"/>
        <end position="177"/>
    </location>
</feature>
<dbReference type="EMBL" id="CAJNRD030001123">
    <property type="protein sequence ID" value="CAG5102806.1"/>
    <property type="molecule type" value="Genomic_DNA"/>
</dbReference>
<feature type="transmembrane region" description="Helical" evidence="2">
    <location>
        <begin position="226"/>
        <end position="248"/>
    </location>
</feature>
<name>A0A8J2MR20_COTCN</name>
<feature type="coiled-coil region" evidence="1">
    <location>
        <begin position="28"/>
        <end position="55"/>
    </location>
</feature>
<feature type="transmembrane region" description="Helical" evidence="2">
    <location>
        <begin position="115"/>
        <end position="135"/>
    </location>
</feature>
<gene>
    <name evidence="3" type="ORF">HICCMSTLAB_LOCUS11193</name>
</gene>
<dbReference type="OrthoDB" id="6022652at2759"/>
<reference evidence="3" key="1">
    <citation type="submission" date="2021-04" db="EMBL/GenBank/DDBJ databases">
        <authorList>
            <person name="Chebbi M.A.C M."/>
        </authorList>
    </citation>
    <scope>NUCLEOTIDE SEQUENCE</scope>
</reference>
<keyword evidence="2" id="KW-0472">Membrane</keyword>
<evidence type="ECO:0000313" key="4">
    <source>
        <dbReference type="Proteomes" id="UP000786811"/>
    </source>
</evidence>
<dbReference type="AlphaFoldDB" id="A0A8J2MR20"/>
<keyword evidence="2" id="KW-1133">Transmembrane helix</keyword>
<keyword evidence="2" id="KW-0812">Transmembrane</keyword>
<feature type="transmembrane region" description="Helical" evidence="2">
    <location>
        <begin position="184"/>
        <end position="206"/>
    </location>
</feature>